<comment type="subcellular location">
    <subcellularLocation>
        <location evidence="1">Secreted</location>
    </subcellularLocation>
</comment>
<dbReference type="PANTHER" id="PTHR14186:SF26">
    <property type="entry name" value="KAZAL TYPE SERINE PEPTIDASE INHIBITOR DOMAIN 1"/>
    <property type="match status" value="1"/>
</dbReference>
<dbReference type="Pfam" id="PF07648">
    <property type="entry name" value="Kazal_2"/>
    <property type="match status" value="1"/>
</dbReference>
<dbReference type="CDD" id="cd00104">
    <property type="entry name" value="KAZAL_FS"/>
    <property type="match status" value="1"/>
</dbReference>
<dbReference type="SMART" id="SM00280">
    <property type="entry name" value="KAZAL"/>
    <property type="match status" value="1"/>
</dbReference>
<feature type="domain" description="Kazal-like" evidence="9">
    <location>
        <begin position="89"/>
        <end position="150"/>
    </location>
</feature>
<dbReference type="GO" id="GO:0009966">
    <property type="term" value="P:regulation of signal transduction"/>
    <property type="evidence" value="ECO:0007669"/>
    <property type="project" value="TreeGrafter"/>
</dbReference>
<dbReference type="PANTHER" id="PTHR14186">
    <property type="entry name" value="INSULIN-LIKE GROWTH FACTOR BINDING PROTEIN-RELATED"/>
    <property type="match status" value="1"/>
</dbReference>
<accession>A0A2G9QHP5</accession>
<dbReference type="GO" id="GO:0005520">
    <property type="term" value="F:insulin-like growth factor binding"/>
    <property type="evidence" value="ECO:0007669"/>
    <property type="project" value="InterPro"/>
</dbReference>
<dbReference type="InterPro" id="IPR007110">
    <property type="entry name" value="Ig-like_dom"/>
</dbReference>
<sequence length="208" mass="23145">MFQILFLGLSLLFFPSPALLRILPMRGWSNEVEATHSCVPCQEERCPPAPQRCPAGRVKDRCGCCWECANVEGQMCDLPWMKHHFGTCGEELICQVKVGQSEEPQCVCPSKESVCGTDRRTYKNICRLQEAARTRLRTELKVKHTGPCQEAPRLLSSLRDTTAVIGHTVILGCEVSAQPMAELEWRKEGIEGPLPGDSGHIIVQVLKS</sequence>
<feature type="chain" id="PRO_5013560548" description="IGFBP N-terminal domain-containing protein" evidence="6">
    <location>
        <begin position="21"/>
        <end position="208"/>
    </location>
</feature>
<feature type="domain" description="IGFBP N-terminal" evidence="8">
    <location>
        <begin position="34"/>
        <end position="109"/>
    </location>
</feature>
<reference evidence="11" key="1">
    <citation type="journal article" date="2017" name="Nat. Commun.">
        <title>The North American bullfrog draft genome provides insight into hormonal regulation of long noncoding RNA.</title>
        <authorList>
            <person name="Hammond S.A."/>
            <person name="Warren R.L."/>
            <person name="Vandervalk B.P."/>
            <person name="Kucuk E."/>
            <person name="Khan H."/>
            <person name="Gibb E.A."/>
            <person name="Pandoh P."/>
            <person name="Kirk H."/>
            <person name="Zhao Y."/>
            <person name="Jones M."/>
            <person name="Mungall A.J."/>
            <person name="Coope R."/>
            <person name="Pleasance S."/>
            <person name="Moore R.A."/>
            <person name="Holt R.A."/>
            <person name="Round J.M."/>
            <person name="Ohora S."/>
            <person name="Walle B.V."/>
            <person name="Veldhoen N."/>
            <person name="Helbing C.C."/>
            <person name="Birol I."/>
        </authorList>
    </citation>
    <scope>NUCLEOTIDE SEQUENCE [LARGE SCALE GENOMIC DNA]</scope>
</reference>
<gene>
    <name evidence="10" type="ORF">AB205_0122010</name>
</gene>
<feature type="domain" description="Ig-like" evidence="7">
    <location>
        <begin position="152"/>
        <end position="208"/>
    </location>
</feature>
<dbReference type="InterPro" id="IPR002350">
    <property type="entry name" value="Kazal_dom"/>
</dbReference>
<name>A0A2G9QHP5_AQUCT</name>
<keyword evidence="3 6" id="KW-0732">Signal</keyword>
<dbReference type="Pfam" id="PF00219">
    <property type="entry name" value="IGFBP"/>
    <property type="match status" value="1"/>
</dbReference>
<dbReference type="SUPFAM" id="SSF48726">
    <property type="entry name" value="Immunoglobulin"/>
    <property type="match status" value="1"/>
</dbReference>
<dbReference type="PROSITE" id="PS50835">
    <property type="entry name" value="IG_LIKE"/>
    <property type="match status" value="1"/>
</dbReference>
<evidence type="ECO:0008006" key="12">
    <source>
        <dbReference type="Google" id="ProtNLM"/>
    </source>
</evidence>
<dbReference type="InterPro" id="IPR009030">
    <property type="entry name" value="Growth_fac_rcpt_cys_sf"/>
</dbReference>
<dbReference type="InterPro" id="IPR036058">
    <property type="entry name" value="Kazal_dom_sf"/>
</dbReference>
<protein>
    <recommendedName>
        <fullName evidence="12">IGFBP N-terminal domain-containing protein</fullName>
    </recommendedName>
</protein>
<evidence type="ECO:0000256" key="3">
    <source>
        <dbReference type="ARBA" id="ARBA00022729"/>
    </source>
</evidence>
<dbReference type="Gene3D" id="4.10.40.20">
    <property type="match status" value="1"/>
</dbReference>
<evidence type="ECO:0000256" key="4">
    <source>
        <dbReference type="ARBA" id="ARBA00023157"/>
    </source>
</evidence>
<dbReference type="OrthoDB" id="10029006at2759"/>
<dbReference type="InterPro" id="IPR036179">
    <property type="entry name" value="Ig-like_dom_sf"/>
</dbReference>
<dbReference type="SUPFAM" id="SSF57184">
    <property type="entry name" value="Growth factor receptor domain"/>
    <property type="match status" value="1"/>
</dbReference>
<evidence type="ECO:0000259" key="7">
    <source>
        <dbReference type="PROSITE" id="PS50835"/>
    </source>
</evidence>
<keyword evidence="5" id="KW-0393">Immunoglobulin domain</keyword>
<dbReference type="GO" id="GO:0001558">
    <property type="term" value="P:regulation of cell growth"/>
    <property type="evidence" value="ECO:0007669"/>
    <property type="project" value="InterPro"/>
</dbReference>
<dbReference type="AlphaFoldDB" id="A0A2G9QHP5"/>
<evidence type="ECO:0000256" key="1">
    <source>
        <dbReference type="ARBA" id="ARBA00004613"/>
    </source>
</evidence>
<evidence type="ECO:0000256" key="2">
    <source>
        <dbReference type="ARBA" id="ARBA00022525"/>
    </source>
</evidence>
<evidence type="ECO:0000256" key="5">
    <source>
        <dbReference type="ARBA" id="ARBA00023319"/>
    </source>
</evidence>
<organism evidence="10 11">
    <name type="scientific">Aquarana catesbeiana</name>
    <name type="common">American bullfrog</name>
    <name type="synonym">Rana catesbeiana</name>
    <dbReference type="NCBI Taxonomy" id="8400"/>
    <lineage>
        <taxon>Eukaryota</taxon>
        <taxon>Metazoa</taxon>
        <taxon>Chordata</taxon>
        <taxon>Craniata</taxon>
        <taxon>Vertebrata</taxon>
        <taxon>Euteleostomi</taxon>
        <taxon>Amphibia</taxon>
        <taxon>Batrachia</taxon>
        <taxon>Anura</taxon>
        <taxon>Neobatrachia</taxon>
        <taxon>Ranoidea</taxon>
        <taxon>Ranidae</taxon>
        <taxon>Aquarana</taxon>
    </lineage>
</organism>
<evidence type="ECO:0000256" key="6">
    <source>
        <dbReference type="SAM" id="SignalP"/>
    </source>
</evidence>
<dbReference type="GO" id="GO:0005615">
    <property type="term" value="C:extracellular space"/>
    <property type="evidence" value="ECO:0007669"/>
    <property type="project" value="TreeGrafter"/>
</dbReference>
<dbReference type="InterPro" id="IPR013783">
    <property type="entry name" value="Ig-like_fold"/>
</dbReference>
<keyword evidence="2" id="KW-0964">Secreted</keyword>
<evidence type="ECO:0000313" key="11">
    <source>
        <dbReference type="Proteomes" id="UP000228934"/>
    </source>
</evidence>
<dbReference type="InterPro" id="IPR000867">
    <property type="entry name" value="IGFBP-like"/>
</dbReference>
<keyword evidence="11" id="KW-1185">Reference proteome</keyword>
<dbReference type="SUPFAM" id="SSF100895">
    <property type="entry name" value="Kazal-type serine protease inhibitors"/>
    <property type="match status" value="1"/>
</dbReference>
<dbReference type="EMBL" id="KV991063">
    <property type="protein sequence ID" value="PIO15159.1"/>
    <property type="molecule type" value="Genomic_DNA"/>
</dbReference>
<evidence type="ECO:0000259" key="8">
    <source>
        <dbReference type="PROSITE" id="PS51323"/>
    </source>
</evidence>
<dbReference type="Proteomes" id="UP000228934">
    <property type="component" value="Unassembled WGS sequence"/>
</dbReference>
<keyword evidence="4" id="KW-1015">Disulfide bond</keyword>
<dbReference type="InterPro" id="IPR011390">
    <property type="entry name" value="IGFBP_rP_mac25"/>
</dbReference>
<proteinExistence type="predicted"/>
<evidence type="ECO:0000313" key="10">
    <source>
        <dbReference type="EMBL" id="PIO15159.1"/>
    </source>
</evidence>
<dbReference type="Gene3D" id="2.60.40.10">
    <property type="entry name" value="Immunoglobulins"/>
    <property type="match status" value="1"/>
</dbReference>
<dbReference type="PROSITE" id="PS51465">
    <property type="entry name" value="KAZAL_2"/>
    <property type="match status" value="1"/>
</dbReference>
<dbReference type="Gene3D" id="3.30.60.30">
    <property type="match status" value="1"/>
</dbReference>
<evidence type="ECO:0000259" key="9">
    <source>
        <dbReference type="PROSITE" id="PS51465"/>
    </source>
</evidence>
<dbReference type="PROSITE" id="PS51323">
    <property type="entry name" value="IGFBP_N_2"/>
    <property type="match status" value="1"/>
</dbReference>
<feature type="signal peptide" evidence="6">
    <location>
        <begin position="1"/>
        <end position="20"/>
    </location>
</feature>